<name>A0A5P6VNC4_PSEXY</name>
<evidence type="ECO:0000256" key="1">
    <source>
        <dbReference type="SAM" id="Phobius"/>
    </source>
</evidence>
<protein>
    <recommendedName>
        <fullName evidence="4">Right-handed parallel beta-helix repeat-containing protein</fullName>
    </recommendedName>
</protein>
<organism evidence="2 3">
    <name type="scientific">Pseudobutyrivibrio xylanivorans</name>
    <dbReference type="NCBI Taxonomy" id="185007"/>
    <lineage>
        <taxon>Bacteria</taxon>
        <taxon>Bacillati</taxon>
        <taxon>Bacillota</taxon>
        <taxon>Clostridia</taxon>
        <taxon>Lachnospirales</taxon>
        <taxon>Lachnospiraceae</taxon>
        <taxon>Pseudobutyrivibrio</taxon>
    </lineage>
</organism>
<accession>A0A5P6VNC4</accession>
<evidence type="ECO:0000313" key="3">
    <source>
        <dbReference type="Proteomes" id="UP000327030"/>
    </source>
</evidence>
<keyword evidence="1" id="KW-1133">Transmembrane helix</keyword>
<sequence length="580" mass="65018">MDSKSFFTRIKILSAIFVCGLICFCWLIASRSTHQIFDPMTPLSSHKIEAMFYVENPESGSITCVGDGLINTSNEITNNIELVKNFILSFPDYTNYLPNGFTVVWNSIEENNGQFSVLGYITSNTDSSPNNIASFTNIAAMKRAALQEGQFAKTYYYQSEGDFGGALYQISIIPLYNHPNLSIKLNNGLYANIQIANGIINVASMGIFPNQDMAPQFYKLEKALNSNVTEYRFNNGTYYLSSPIKLGGFTYTGSSSTTWAVDPNFTQKTYRIVRLDSKDWNNVPQNLTIKNINFLYEINKNSVLTQGEAILLAVAGCENCNIYNCTFTARPAQKDGCFAKADLLWFRDGLTNNIRIENSRFDNYSCTENTTTHRIGGCFWYMGDNEQIVDSVIVNNSSFTNTNSDEAVGLWTTGGTGVFKHVEFNNCSFKSAVHQSDGIVGINSAQFEKVLFNECSFQSNIGTKKLLYFYKVKPTELTDINVKNCSFINNNLDPNSMVPGDGDINCYIYVINNQQEAWTLNVEKCSFKSLTNDYVIRNIVNLTNSRAVVCNFDETNTVDVNTSAQHLSRKAYSGYFYPAE</sequence>
<dbReference type="Proteomes" id="UP000327030">
    <property type="component" value="Chromosome 1"/>
</dbReference>
<keyword evidence="1" id="KW-0472">Membrane</keyword>
<keyword evidence="1" id="KW-0812">Transmembrane</keyword>
<dbReference type="AlphaFoldDB" id="A0A5P6VNC4"/>
<evidence type="ECO:0008006" key="4">
    <source>
        <dbReference type="Google" id="ProtNLM"/>
    </source>
</evidence>
<dbReference type="RefSeq" id="WP_151622417.1">
    <property type="nucleotide sequence ID" value="NZ_CP043028.1"/>
</dbReference>
<proteinExistence type="predicted"/>
<evidence type="ECO:0000313" key="2">
    <source>
        <dbReference type="EMBL" id="QFJ53920.1"/>
    </source>
</evidence>
<reference evidence="3" key="1">
    <citation type="submission" date="2019-08" db="EMBL/GenBank/DDBJ databases">
        <title>Complete Genome Sequence of the Polysaccharide-Degrading Rumen Bacterium Pseudobutyrivibrio xylanivorans MA3014.</title>
        <authorList>
            <person name="Palevich N."/>
            <person name="Maclean P.H."/>
            <person name="Kelly W.J."/>
            <person name="Leahy S.C."/>
            <person name="Rakonjac J."/>
            <person name="Attwood G.T."/>
        </authorList>
    </citation>
    <scope>NUCLEOTIDE SEQUENCE [LARGE SCALE GENOMIC DNA]</scope>
    <source>
        <strain evidence="3">MA3014</strain>
    </source>
</reference>
<dbReference type="OrthoDB" id="9795222at2"/>
<dbReference type="SUPFAM" id="SSF51126">
    <property type="entry name" value="Pectin lyase-like"/>
    <property type="match status" value="1"/>
</dbReference>
<gene>
    <name evidence="2" type="ORF">FXF36_03075</name>
</gene>
<dbReference type="EMBL" id="CP043028">
    <property type="protein sequence ID" value="QFJ53920.1"/>
    <property type="molecule type" value="Genomic_DNA"/>
</dbReference>
<feature type="transmembrane region" description="Helical" evidence="1">
    <location>
        <begin position="12"/>
        <end position="29"/>
    </location>
</feature>
<dbReference type="KEGG" id="pxv:FXF36_03075"/>
<dbReference type="InterPro" id="IPR011050">
    <property type="entry name" value="Pectin_lyase_fold/virulence"/>
</dbReference>